<evidence type="ECO:0000256" key="2">
    <source>
        <dbReference type="ARBA" id="ARBA00022803"/>
    </source>
</evidence>
<dbReference type="SUPFAM" id="SSF48452">
    <property type="entry name" value="TPR-like"/>
    <property type="match status" value="1"/>
</dbReference>
<keyword evidence="4" id="KW-0472">Membrane</keyword>
<proteinExistence type="predicted"/>
<dbReference type="PANTHER" id="PTHR44227">
    <property type="match status" value="1"/>
</dbReference>
<organism evidence="5 6">
    <name type="scientific">Candidatus Curtissbacteria bacterium RIFCSPLOWO2_01_FULL_42_50</name>
    <dbReference type="NCBI Taxonomy" id="1797730"/>
    <lineage>
        <taxon>Bacteria</taxon>
        <taxon>Candidatus Curtissiibacteriota</taxon>
    </lineage>
</organism>
<accession>A0A1F5H7I6</accession>
<dbReference type="EMBL" id="MFBT01000006">
    <property type="protein sequence ID" value="OGE00005.1"/>
    <property type="molecule type" value="Genomic_DNA"/>
</dbReference>
<evidence type="ECO:0000256" key="4">
    <source>
        <dbReference type="SAM" id="Phobius"/>
    </source>
</evidence>
<dbReference type="Pfam" id="PF14559">
    <property type="entry name" value="TPR_19"/>
    <property type="match status" value="1"/>
</dbReference>
<evidence type="ECO:0000256" key="1">
    <source>
        <dbReference type="ARBA" id="ARBA00022737"/>
    </source>
</evidence>
<feature type="transmembrane region" description="Helical" evidence="4">
    <location>
        <begin position="335"/>
        <end position="354"/>
    </location>
</feature>
<keyword evidence="2 3" id="KW-0802">TPR repeat</keyword>
<dbReference type="PANTHER" id="PTHR44227:SF3">
    <property type="entry name" value="PROTEIN O-MANNOSYL-TRANSFERASE TMTC4"/>
    <property type="match status" value="1"/>
</dbReference>
<dbReference type="InterPro" id="IPR052346">
    <property type="entry name" value="O-mannosyl-transferase_TMTC"/>
</dbReference>
<dbReference type="SMART" id="SM00028">
    <property type="entry name" value="TPR"/>
    <property type="match status" value="2"/>
</dbReference>
<keyword evidence="1" id="KW-0677">Repeat</keyword>
<feature type="transmembrane region" description="Helical" evidence="4">
    <location>
        <begin position="107"/>
        <end position="125"/>
    </location>
</feature>
<name>A0A1F5H7I6_9BACT</name>
<feature type="repeat" description="TPR" evidence="3">
    <location>
        <begin position="475"/>
        <end position="508"/>
    </location>
</feature>
<dbReference type="AlphaFoldDB" id="A0A1F5H7I6"/>
<feature type="transmembrane region" description="Helical" evidence="4">
    <location>
        <begin position="61"/>
        <end position="86"/>
    </location>
</feature>
<dbReference type="PROSITE" id="PS50005">
    <property type="entry name" value="TPR"/>
    <property type="match status" value="1"/>
</dbReference>
<evidence type="ECO:0000313" key="5">
    <source>
        <dbReference type="EMBL" id="OGE00005.1"/>
    </source>
</evidence>
<feature type="transmembrane region" description="Helical" evidence="4">
    <location>
        <begin position="131"/>
        <end position="152"/>
    </location>
</feature>
<feature type="transmembrane region" description="Helical" evidence="4">
    <location>
        <begin position="400"/>
        <end position="418"/>
    </location>
</feature>
<dbReference type="InterPro" id="IPR019734">
    <property type="entry name" value="TPR_rpt"/>
</dbReference>
<evidence type="ECO:0000256" key="3">
    <source>
        <dbReference type="PROSITE-ProRule" id="PRU00339"/>
    </source>
</evidence>
<comment type="caution">
    <text evidence="5">The sequence shown here is derived from an EMBL/GenBank/DDBJ whole genome shotgun (WGS) entry which is preliminary data.</text>
</comment>
<keyword evidence="4" id="KW-1133">Transmembrane helix</keyword>
<protein>
    <submittedName>
        <fullName evidence="5">Uncharacterized protein</fullName>
    </submittedName>
</protein>
<feature type="transmembrane region" description="Helical" evidence="4">
    <location>
        <begin position="226"/>
        <end position="248"/>
    </location>
</feature>
<keyword evidence="4" id="KW-0812">Transmembrane</keyword>
<sequence>MANGFVWDDHLFLENWPAIRDSKHLGEIFRGAAPPAQDKIYRPVRGLIYVIDYKLWGVNPFFYHLQAILVHLTVTVLTYLITREIVRNLGLIPFNRRLAPIITDKRRYTWLPFFVALLFGIHPIHTETIDYISASMETWGSLFFFGSFYLYLYANDMRMKTVRINANILRVASVGLAVLAFFTYEMTLTLPILLILLEYCFGRERVSGVKKTKFSIFNSQFSILRIAPYFVVAGVYLFVRVVVLGIAARSDYLAYSFFLTMLVMVKVFVRYILLLLVPLNQTTIHNLVGDFPSSMLPYDKLDPVLSQTIFDLDVLLAIITIVALILVAIKLVKTYPIISFGIGWFFITLLPVSYIIPHGGAMAEKYLYILSFGVILAAAAAAAQIGTDLKLIRADVFKQTLVYIGIALFLFYSVSTVARNRVWQNDITLFSDVARKSPNNLLANYTLGFWYGKVGNFEAAKSHYTTAIAKAPQFWEARFNLANIYVRQAKFEMAEQEYGNVLKIYPKNTVAKNILANLPLLIESNQSAQPSDDLVVNYSTKNGLKFNFPASWNIKEEKKTVTLRDADSQLTVEIEEEGKLANQTPNDHVKSQKETLGTLVNEGPAQVPNVSEAYVRVWSKPTRLPDGQVSADNKTDERGGILLQFFLFDKGKIVKILVWPADSPQMPTFDQILGSIKIE</sequence>
<feature type="transmembrane region" description="Helical" evidence="4">
    <location>
        <begin position="366"/>
        <end position="385"/>
    </location>
</feature>
<feature type="transmembrane region" description="Helical" evidence="4">
    <location>
        <begin position="254"/>
        <end position="277"/>
    </location>
</feature>
<reference evidence="5 6" key="1">
    <citation type="journal article" date="2016" name="Nat. Commun.">
        <title>Thousands of microbial genomes shed light on interconnected biogeochemical processes in an aquifer system.</title>
        <authorList>
            <person name="Anantharaman K."/>
            <person name="Brown C.T."/>
            <person name="Hug L.A."/>
            <person name="Sharon I."/>
            <person name="Castelle C.J."/>
            <person name="Probst A.J."/>
            <person name="Thomas B.C."/>
            <person name="Singh A."/>
            <person name="Wilkins M.J."/>
            <person name="Karaoz U."/>
            <person name="Brodie E.L."/>
            <person name="Williams K.H."/>
            <person name="Hubbard S.S."/>
            <person name="Banfield J.F."/>
        </authorList>
    </citation>
    <scope>NUCLEOTIDE SEQUENCE [LARGE SCALE GENOMIC DNA]</scope>
</reference>
<dbReference type="InterPro" id="IPR011990">
    <property type="entry name" value="TPR-like_helical_dom_sf"/>
</dbReference>
<evidence type="ECO:0000313" key="6">
    <source>
        <dbReference type="Proteomes" id="UP000177039"/>
    </source>
</evidence>
<gene>
    <name evidence="5" type="ORF">A3B54_05105</name>
</gene>
<dbReference type="Gene3D" id="1.25.40.10">
    <property type="entry name" value="Tetratricopeptide repeat domain"/>
    <property type="match status" value="1"/>
</dbReference>
<dbReference type="Proteomes" id="UP000177039">
    <property type="component" value="Unassembled WGS sequence"/>
</dbReference>
<feature type="transmembrane region" description="Helical" evidence="4">
    <location>
        <begin position="309"/>
        <end position="329"/>
    </location>
</feature>